<evidence type="ECO:0000313" key="3">
    <source>
        <dbReference type="Proteomes" id="UP001176961"/>
    </source>
</evidence>
<accession>A0AA36H4H2</accession>
<dbReference type="EMBL" id="CATQJL010000305">
    <property type="protein sequence ID" value="CAJ0603961.1"/>
    <property type="molecule type" value="Genomic_DNA"/>
</dbReference>
<sequence length="161" mass="18064">MENCDKTLCEIRAFRDITKAQCKKTCDHCDDETITTNPPTTEIPATTSQNGVGTDTSIHSNTILVATPVINNAKEEYKQDIKNLYELESLGIKVDKDSDEEAVLQFMEKYRSTISIGNGRITAGFPFLDNVSKLKKKFNVAVKRLQTSIRLLQNDSEKMSL</sequence>
<keyword evidence="3" id="KW-1185">Reference proteome</keyword>
<dbReference type="AlphaFoldDB" id="A0AA36H4H2"/>
<comment type="caution">
    <text evidence="2">The sequence shown here is derived from an EMBL/GenBank/DDBJ whole genome shotgun (WGS) entry which is preliminary data.</text>
</comment>
<evidence type="ECO:0008006" key="4">
    <source>
        <dbReference type="Google" id="ProtNLM"/>
    </source>
</evidence>
<organism evidence="2 3">
    <name type="scientific">Cylicocyclus nassatus</name>
    <name type="common">Nematode worm</name>
    <dbReference type="NCBI Taxonomy" id="53992"/>
    <lineage>
        <taxon>Eukaryota</taxon>
        <taxon>Metazoa</taxon>
        <taxon>Ecdysozoa</taxon>
        <taxon>Nematoda</taxon>
        <taxon>Chromadorea</taxon>
        <taxon>Rhabditida</taxon>
        <taxon>Rhabditina</taxon>
        <taxon>Rhabditomorpha</taxon>
        <taxon>Strongyloidea</taxon>
        <taxon>Strongylidae</taxon>
        <taxon>Cylicocyclus</taxon>
    </lineage>
</organism>
<name>A0AA36H4H2_CYLNA</name>
<reference evidence="2" key="1">
    <citation type="submission" date="2023-07" db="EMBL/GenBank/DDBJ databases">
        <authorList>
            <consortium name="CYATHOMIX"/>
        </authorList>
    </citation>
    <scope>NUCLEOTIDE SEQUENCE</scope>
    <source>
        <strain evidence="2">N/A</strain>
    </source>
</reference>
<protein>
    <recommendedName>
        <fullName evidence="4">ShKT domain-containing protein</fullName>
    </recommendedName>
</protein>
<evidence type="ECO:0000313" key="2">
    <source>
        <dbReference type="EMBL" id="CAJ0603961.1"/>
    </source>
</evidence>
<feature type="region of interest" description="Disordered" evidence="1">
    <location>
        <begin position="33"/>
        <end position="52"/>
    </location>
</feature>
<feature type="compositionally biased region" description="Low complexity" evidence="1">
    <location>
        <begin position="34"/>
        <end position="47"/>
    </location>
</feature>
<proteinExistence type="predicted"/>
<evidence type="ECO:0000256" key="1">
    <source>
        <dbReference type="SAM" id="MobiDB-lite"/>
    </source>
</evidence>
<gene>
    <name evidence="2" type="ORF">CYNAS_LOCUS15944</name>
</gene>
<dbReference type="Proteomes" id="UP001176961">
    <property type="component" value="Unassembled WGS sequence"/>
</dbReference>